<dbReference type="InterPro" id="IPR044752">
    <property type="entry name" value="PIN-like_EXO1"/>
</dbReference>
<evidence type="ECO:0000256" key="7">
    <source>
        <dbReference type="ARBA" id="ARBA00022801"/>
    </source>
</evidence>
<dbReference type="InterPro" id="IPR019974">
    <property type="entry name" value="XPG_CS"/>
</dbReference>
<keyword evidence="9" id="KW-0460">Magnesium</keyword>
<keyword evidence="4" id="KW-0540">Nuclease</keyword>
<evidence type="ECO:0000256" key="1">
    <source>
        <dbReference type="ARBA" id="ARBA00001946"/>
    </source>
</evidence>
<evidence type="ECO:0000313" key="18">
    <source>
        <dbReference type="Proteomes" id="UP001377567"/>
    </source>
</evidence>
<evidence type="ECO:0000256" key="4">
    <source>
        <dbReference type="ARBA" id="ARBA00022722"/>
    </source>
</evidence>
<feature type="compositionally biased region" description="Polar residues" evidence="14">
    <location>
        <begin position="755"/>
        <end position="765"/>
    </location>
</feature>
<dbReference type="InterPro" id="IPR006085">
    <property type="entry name" value="XPG_DNA_repair_N"/>
</dbReference>
<keyword evidence="7" id="KW-0378">Hydrolase</keyword>
<dbReference type="GO" id="GO:0017108">
    <property type="term" value="F:5'-flap endonuclease activity"/>
    <property type="evidence" value="ECO:0007669"/>
    <property type="project" value="TreeGrafter"/>
</dbReference>
<comment type="subcellular location">
    <subcellularLocation>
        <location evidence="2">Nucleus</location>
    </subcellularLocation>
</comment>
<evidence type="ECO:0000256" key="5">
    <source>
        <dbReference type="ARBA" id="ARBA00022723"/>
    </source>
</evidence>
<dbReference type="SUPFAM" id="SSF47807">
    <property type="entry name" value="5' to 3' exonuclease, C-terminal subdomain"/>
    <property type="match status" value="1"/>
</dbReference>
<comment type="similarity">
    <text evidence="3">Belongs to the XPG/RAD2 endonuclease family. EXO1 subfamily.</text>
</comment>
<feature type="compositionally biased region" description="Polar residues" evidence="14">
    <location>
        <begin position="666"/>
        <end position="684"/>
    </location>
</feature>
<dbReference type="SUPFAM" id="SSF88723">
    <property type="entry name" value="PIN domain-like"/>
    <property type="match status" value="1"/>
</dbReference>
<dbReference type="Gene3D" id="3.40.50.1010">
    <property type="entry name" value="5'-nuclease"/>
    <property type="match status" value="1"/>
</dbReference>
<feature type="compositionally biased region" description="Basic and acidic residues" evidence="14">
    <location>
        <begin position="648"/>
        <end position="660"/>
    </location>
</feature>
<proteinExistence type="inferred from homology"/>
<keyword evidence="18" id="KW-1185">Reference proteome</keyword>
<evidence type="ECO:0000256" key="11">
    <source>
        <dbReference type="ARBA" id="ARBA00023125"/>
    </source>
</evidence>
<dbReference type="GO" id="GO:0005634">
    <property type="term" value="C:nucleus"/>
    <property type="evidence" value="ECO:0007669"/>
    <property type="project" value="UniProtKB-SubCell"/>
</dbReference>
<dbReference type="CDD" id="cd09857">
    <property type="entry name" value="PIN_EXO1"/>
    <property type="match status" value="1"/>
</dbReference>
<dbReference type="Pfam" id="PF00867">
    <property type="entry name" value="XPG_I"/>
    <property type="match status" value="1"/>
</dbReference>
<evidence type="ECO:0000256" key="6">
    <source>
        <dbReference type="ARBA" id="ARBA00022763"/>
    </source>
</evidence>
<reference evidence="17 18" key="1">
    <citation type="journal article" date="2023" name="Elife">
        <title>Identification of key yeast species and microbe-microbe interactions impacting larval growth of Drosophila in the wild.</title>
        <authorList>
            <person name="Mure A."/>
            <person name="Sugiura Y."/>
            <person name="Maeda R."/>
            <person name="Honda K."/>
            <person name="Sakurai N."/>
            <person name="Takahashi Y."/>
            <person name="Watada M."/>
            <person name="Katoh T."/>
            <person name="Gotoh A."/>
            <person name="Gotoh Y."/>
            <person name="Taniguchi I."/>
            <person name="Nakamura K."/>
            <person name="Hayashi T."/>
            <person name="Katayama T."/>
            <person name="Uemura T."/>
            <person name="Hattori Y."/>
        </authorList>
    </citation>
    <scope>NUCLEOTIDE SEQUENCE [LARGE SCALE GENOMIC DNA]</scope>
    <source>
        <strain evidence="17 18">KH-74</strain>
    </source>
</reference>
<evidence type="ECO:0000256" key="10">
    <source>
        <dbReference type="ARBA" id="ARBA00022881"/>
    </source>
</evidence>
<dbReference type="SMART" id="SM00279">
    <property type="entry name" value="HhH2"/>
    <property type="match status" value="1"/>
</dbReference>
<evidence type="ECO:0000256" key="2">
    <source>
        <dbReference type="ARBA" id="ARBA00004123"/>
    </source>
</evidence>
<name>A0AAV5RQP8_MAUHU</name>
<comment type="caution">
    <text evidence="17">The sequence shown here is derived from an EMBL/GenBank/DDBJ whole genome shotgun (WGS) entry which is preliminary data.</text>
</comment>
<evidence type="ECO:0000256" key="12">
    <source>
        <dbReference type="ARBA" id="ARBA00023204"/>
    </source>
</evidence>
<sequence length="808" mass="91367">MGIQGLLPQLKPIQNPVSLRRYEGQTLAIDGYAWLHKAAYSCAYELATGQPTEKYLNFFIKKFSLLKTFGIKPYLVFDGDGVPVKKGTEQKRRDKRKENREIADRLWKSGEKKNAVEFYQKCVDVTPEMAKCVIDYCKTNNIRYIVAPFEADPQMVYLEEKGLVHGIIAEDSDLLVFGCKRLITKLNDFGECIEICRDDFKKLPRKFPLGDLSPEEIRTLVCLSGCDYTDGVPKVGLLTAMKFVLRSRDVRRIILQIQRDGKLKIPKDFIQEYEHACYGFQYQRVFCPLIRKVVTFHPLPEELLSSDEVKNDIASCIGAVINVETREKCVTVNEDDIDHDIHLRQAMGELSPYDYRKPLINREQAVQLKSKSVTNMSNPVTRTTGAPKPKVLTRPVVPMRSIDSFFNQRTSSSRSKVVSHSVSSYNLGSNLIPKYVDKSTETVKRRKLIKDNEDNHPLTRNVVSTSRFFSARCSTSEVQTTSELSSQTAYSRASTVVQQSVTQVTLDHGYPLSDSPVESEVSTEISSSYPMATGNENIDITRSILEAREELAQQSESQVELNKNIRLARTNNDVQRSDTANRKKVAVHCSSIQTEDSPSRISSVVSNKVTHQLHSKDEHNIDGDSCDDSLTDIDEQTWKEQSSSESNLIKRKENGSHNEEVEAPTRPSTRGSSFSLQQFTYSSMTRKEQTREPLASHDINKKTIGNPTRKLISNRQLKTYQSPDRSANSKARPSRRLVSSNHHVSKTHENDVEQKSSAGHNTPTYTLGKVVTQGNARCSETDTDSSDVRKRPTSRSGSLLSQFRYQSR</sequence>
<dbReference type="CDD" id="cd09908">
    <property type="entry name" value="H3TH_EXO1"/>
    <property type="match status" value="1"/>
</dbReference>
<keyword evidence="12" id="KW-0234">DNA repair</keyword>
<keyword evidence="11" id="KW-0238">DNA-binding</keyword>
<protein>
    <submittedName>
        <fullName evidence="17">Rad2 family nuclease</fullName>
    </submittedName>
</protein>
<dbReference type="GO" id="GO:0003677">
    <property type="term" value="F:DNA binding"/>
    <property type="evidence" value="ECO:0007669"/>
    <property type="project" value="UniProtKB-KW"/>
</dbReference>
<evidence type="ECO:0000256" key="8">
    <source>
        <dbReference type="ARBA" id="ARBA00022839"/>
    </source>
</evidence>
<feature type="compositionally biased region" description="Acidic residues" evidence="14">
    <location>
        <begin position="624"/>
        <end position="635"/>
    </location>
</feature>
<evidence type="ECO:0000259" key="15">
    <source>
        <dbReference type="SMART" id="SM00484"/>
    </source>
</evidence>
<feature type="compositionally biased region" description="Polar residues" evidence="14">
    <location>
        <begin position="794"/>
        <end position="808"/>
    </location>
</feature>
<dbReference type="InterPro" id="IPR036279">
    <property type="entry name" value="5-3_exonuclease_C_sf"/>
</dbReference>
<evidence type="ECO:0000256" key="9">
    <source>
        <dbReference type="ARBA" id="ARBA00022842"/>
    </source>
</evidence>
<gene>
    <name evidence="17" type="ORF">DAKH74_000730</name>
</gene>
<dbReference type="Pfam" id="PF00752">
    <property type="entry name" value="XPG_N"/>
    <property type="match status" value="1"/>
</dbReference>
<evidence type="ECO:0000259" key="16">
    <source>
        <dbReference type="SMART" id="SM00485"/>
    </source>
</evidence>
<dbReference type="InterPro" id="IPR006086">
    <property type="entry name" value="XPG-I_dom"/>
</dbReference>
<dbReference type="GO" id="GO:0035312">
    <property type="term" value="F:5'-3' DNA exonuclease activity"/>
    <property type="evidence" value="ECO:0007669"/>
    <property type="project" value="InterPro"/>
</dbReference>
<dbReference type="InterPro" id="IPR029060">
    <property type="entry name" value="PIN-like_dom_sf"/>
</dbReference>
<dbReference type="SMART" id="SM00484">
    <property type="entry name" value="XPGI"/>
    <property type="match status" value="1"/>
</dbReference>
<dbReference type="Proteomes" id="UP001377567">
    <property type="component" value="Unassembled WGS sequence"/>
</dbReference>
<dbReference type="InterPro" id="IPR006084">
    <property type="entry name" value="XPG/Rad2"/>
</dbReference>
<feature type="compositionally biased region" description="Basic and acidic residues" evidence="14">
    <location>
        <begin position="685"/>
        <end position="701"/>
    </location>
</feature>
<keyword evidence="6" id="KW-0227">DNA damage</keyword>
<dbReference type="GO" id="GO:0006281">
    <property type="term" value="P:DNA repair"/>
    <property type="evidence" value="ECO:0007669"/>
    <property type="project" value="UniProtKB-KW"/>
</dbReference>
<keyword evidence="8" id="KW-0269">Exonuclease</keyword>
<feature type="region of interest" description="Disordered" evidence="14">
    <location>
        <begin position="589"/>
        <end position="808"/>
    </location>
</feature>
<evidence type="ECO:0000256" key="3">
    <source>
        <dbReference type="ARBA" id="ARBA00010563"/>
    </source>
</evidence>
<keyword evidence="13" id="KW-0539">Nucleus</keyword>
<dbReference type="SMART" id="SM00485">
    <property type="entry name" value="XPGN"/>
    <property type="match status" value="1"/>
</dbReference>
<feature type="domain" description="XPG-I" evidence="15">
    <location>
        <begin position="138"/>
        <end position="209"/>
    </location>
</feature>
<dbReference type="PRINTS" id="PR00853">
    <property type="entry name" value="XPGRADSUPER"/>
</dbReference>
<dbReference type="InterPro" id="IPR008918">
    <property type="entry name" value="HhH2"/>
</dbReference>
<dbReference type="PANTHER" id="PTHR11081:SF65">
    <property type="entry name" value="DNA DAMAGE-INDUCIBLE PROTEIN DIN7-RELATED"/>
    <property type="match status" value="1"/>
</dbReference>
<dbReference type="GO" id="GO:0046872">
    <property type="term" value="F:metal ion binding"/>
    <property type="evidence" value="ECO:0007669"/>
    <property type="project" value="UniProtKB-KW"/>
</dbReference>
<comment type="cofactor">
    <cofactor evidence="1">
        <name>Mg(2+)</name>
        <dbReference type="ChEBI" id="CHEBI:18420"/>
    </cofactor>
</comment>
<accession>A0AAV5RQP8</accession>
<keyword evidence="10" id="KW-0267">Excision nuclease</keyword>
<dbReference type="PANTHER" id="PTHR11081">
    <property type="entry name" value="FLAP ENDONUCLEASE FAMILY MEMBER"/>
    <property type="match status" value="1"/>
</dbReference>
<feature type="compositionally biased region" description="Polar residues" evidence="14">
    <location>
        <begin position="703"/>
        <end position="742"/>
    </location>
</feature>
<dbReference type="FunFam" id="3.40.50.1010:FF:000002">
    <property type="entry name" value="Exonuclease 1, putative"/>
    <property type="match status" value="1"/>
</dbReference>
<dbReference type="FunFam" id="1.10.150.20:FF:000011">
    <property type="entry name" value="exonuclease 1"/>
    <property type="match status" value="1"/>
</dbReference>
<dbReference type="Gene3D" id="1.10.150.20">
    <property type="entry name" value="5' to 3' exonuclease, C-terminal subdomain"/>
    <property type="match status" value="1"/>
</dbReference>
<dbReference type="InterPro" id="IPR037315">
    <property type="entry name" value="EXO1_H3TH"/>
</dbReference>
<keyword evidence="5" id="KW-0479">Metal-binding</keyword>
<dbReference type="PROSITE" id="PS00842">
    <property type="entry name" value="XPG_2"/>
    <property type="match status" value="1"/>
</dbReference>
<evidence type="ECO:0000256" key="14">
    <source>
        <dbReference type="SAM" id="MobiDB-lite"/>
    </source>
</evidence>
<feature type="domain" description="XPG N-terminal" evidence="16">
    <location>
        <begin position="1"/>
        <end position="99"/>
    </location>
</feature>
<feature type="compositionally biased region" description="Polar residues" evidence="14">
    <location>
        <begin position="590"/>
        <end position="612"/>
    </location>
</feature>
<organism evidence="17 18">
    <name type="scientific">Maudiozyma humilis</name>
    <name type="common">Sour dough yeast</name>
    <name type="synonym">Kazachstania humilis</name>
    <dbReference type="NCBI Taxonomy" id="51915"/>
    <lineage>
        <taxon>Eukaryota</taxon>
        <taxon>Fungi</taxon>
        <taxon>Dikarya</taxon>
        <taxon>Ascomycota</taxon>
        <taxon>Saccharomycotina</taxon>
        <taxon>Saccharomycetes</taxon>
        <taxon>Saccharomycetales</taxon>
        <taxon>Saccharomycetaceae</taxon>
        <taxon>Maudiozyma</taxon>
    </lineage>
</organism>
<dbReference type="AlphaFoldDB" id="A0AAV5RQP8"/>
<evidence type="ECO:0000256" key="13">
    <source>
        <dbReference type="ARBA" id="ARBA00023242"/>
    </source>
</evidence>
<evidence type="ECO:0000313" key="17">
    <source>
        <dbReference type="EMBL" id="GMM53457.1"/>
    </source>
</evidence>
<dbReference type="EMBL" id="BTGD01000001">
    <property type="protein sequence ID" value="GMM53457.1"/>
    <property type="molecule type" value="Genomic_DNA"/>
</dbReference>